<keyword evidence="4" id="KW-1185">Reference proteome</keyword>
<feature type="region of interest" description="Disordered" evidence="2">
    <location>
        <begin position="346"/>
        <end position="367"/>
    </location>
</feature>
<reference evidence="3 4" key="1">
    <citation type="journal article" date="2021" name="BMC Genomics">
        <title>Datura genome reveals duplications of psychoactive alkaloid biosynthetic genes and high mutation rate following tissue culture.</title>
        <authorList>
            <person name="Rajewski A."/>
            <person name="Carter-House D."/>
            <person name="Stajich J."/>
            <person name="Litt A."/>
        </authorList>
    </citation>
    <scope>NUCLEOTIDE SEQUENCE [LARGE SCALE GENOMIC DNA]</scope>
    <source>
        <strain evidence="3">AR-01</strain>
    </source>
</reference>
<comment type="caution">
    <text evidence="3">The sequence shown here is derived from an EMBL/GenBank/DDBJ whole genome shotgun (WGS) entry which is preliminary data.</text>
</comment>
<evidence type="ECO:0000313" key="4">
    <source>
        <dbReference type="Proteomes" id="UP000823775"/>
    </source>
</evidence>
<evidence type="ECO:0000256" key="2">
    <source>
        <dbReference type="SAM" id="MobiDB-lite"/>
    </source>
</evidence>
<accession>A0ABS8TB75</accession>
<feature type="compositionally biased region" description="Low complexity" evidence="2">
    <location>
        <begin position="43"/>
        <end position="63"/>
    </location>
</feature>
<feature type="compositionally biased region" description="Low complexity" evidence="2">
    <location>
        <begin position="7"/>
        <end position="22"/>
    </location>
</feature>
<dbReference type="EMBL" id="JACEIK010001273">
    <property type="protein sequence ID" value="MCD7467822.1"/>
    <property type="molecule type" value="Genomic_DNA"/>
</dbReference>
<feature type="region of interest" description="Disordered" evidence="2">
    <location>
        <begin position="1"/>
        <end position="24"/>
    </location>
</feature>
<organism evidence="3 4">
    <name type="scientific">Datura stramonium</name>
    <name type="common">Jimsonweed</name>
    <name type="synonym">Common thornapple</name>
    <dbReference type="NCBI Taxonomy" id="4076"/>
    <lineage>
        <taxon>Eukaryota</taxon>
        <taxon>Viridiplantae</taxon>
        <taxon>Streptophyta</taxon>
        <taxon>Embryophyta</taxon>
        <taxon>Tracheophyta</taxon>
        <taxon>Spermatophyta</taxon>
        <taxon>Magnoliopsida</taxon>
        <taxon>eudicotyledons</taxon>
        <taxon>Gunneridae</taxon>
        <taxon>Pentapetalae</taxon>
        <taxon>asterids</taxon>
        <taxon>lamiids</taxon>
        <taxon>Solanales</taxon>
        <taxon>Solanaceae</taxon>
        <taxon>Solanoideae</taxon>
        <taxon>Datureae</taxon>
        <taxon>Datura</taxon>
    </lineage>
</organism>
<feature type="region of interest" description="Disordered" evidence="2">
    <location>
        <begin position="39"/>
        <end position="68"/>
    </location>
</feature>
<dbReference type="Proteomes" id="UP000823775">
    <property type="component" value="Unassembled WGS sequence"/>
</dbReference>
<keyword evidence="1" id="KW-0175">Coiled coil</keyword>
<protein>
    <submittedName>
        <fullName evidence="3">Uncharacterized protein</fullName>
    </submittedName>
</protein>
<feature type="coiled-coil region" evidence="1">
    <location>
        <begin position="369"/>
        <end position="396"/>
    </location>
</feature>
<evidence type="ECO:0000313" key="3">
    <source>
        <dbReference type="EMBL" id="MCD7467822.1"/>
    </source>
</evidence>
<name>A0ABS8TB75_DATST</name>
<proteinExistence type="predicted"/>
<sequence>METSPTSLSSNKGSVSGPSSYSPTAVDFSTLLVDIRGQYTSKDTAPTPSSPTYSDPTGSDSTPADNGKYPTVVSLSDFGSTDDFVPLADLKKGAHKTLWFRSSQATTSNIPCVAGHASCTRAHRIMVEGPSAKPKSSPVNQPKLRVKAFYERKLLKGNMVFPSSCSCLTALWSKIDVRVGLNCSPIRMLMLLRLKLLISLISFLFQKGCITSKVGGVLVVFDPHKLGSLLGIPRKGFTSCEKNKWSGLPPPLKPLEIVCKFFGNPSRTSDSKVFKKSMSPYHRFLFAFVIKNLLPGQEYRDVKQNRAIPYWFLLTKVFGKLGVCFTSLEYYSVYDALDYFETRGSHPENGKGGSPTVAGTSSPADDGEMRKLHQEIDRFLEENKQLKAQLVKNEETVVAHHNNLISLTRSLSPLTVSSPSIAAQSPLVSPDV</sequence>
<evidence type="ECO:0000256" key="1">
    <source>
        <dbReference type="SAM" id="Coils"/>
    </source>
</evidence>
<gene>
    <name evidence="3" type="ORF">HAX54_005465</name>
</gene>